<dbReference type="InterPro" id="IPR050925">
    <property type="entry name" value="Rhomboid_protease_S54"/>
</dbReference>
<evidence type="ECO:0000256" key="1">
    <source>
        <dbReference type="ARBA" id="ARBA00004141"/>
    </source>
</evidence>
<dbReference type="InterPro" id="IPR022764">
    <property type="entry name" value="Peptidase_S54_rhomboid_dom"/>
</dbReference>
<comment type="subcellular location">
    <subcellularLocation>
        <location evidence="1">Membrane</location>
        <topology evidence="1">Multi-pass membrane protein</topology>
    </subcellularLocation>
</comment>
<sequence>MEAIPLYLRFPSPISGKGIHPAHLIAVASALRLGQFVRLRCANHLQLFLRSSSSHLQDYYHSVNLHKIQESWCWGPCTFKHYHLVKALYDTFSSSYSSCLSFFSGNEPGDRYVAQHKFQLKPSTGSPLKKRLWTNIFLALNILAYVAQTASQGKLLLWGAKVNSLIYKGQLWRLITSSFLHANIGHLMVGSFSVFVLRHRKRIFWRKGRIAANSTCYRHKYGYRPSLQRH</sequence>
<dbReference type="EMBL" id="JBBWWR010000003">
    <property type="protein sequence ID" value="KAK8969304.1"/>
    <property type="molecule type" value="Genomic_DNA"/>
</dbReference>
<dbReference type="PANTHER" id="PTHR43731:SF26">
    <property type="entry name" value="RHOMBOID-LIKE PROTEIN 10, CHLOROPLASTIC"/>
    <property type="match status" value="1"/>
</dbReference>
<keyword evidence="3 6" id="KW-0812">Transmembrane</keyword>
<accession>A0ABR2N0F9</accession>
<comment type="similarity">
    <text evidence="2">Belongs to the peptidase S54 family.</text>
</comment>
<dbReference type="Proteomes" id="UP001412067">
    <property type="component" value="Unassembled WGS sequence"/>
</dbReference>
<evidence type="ECO:0000256" key="5">
    <source>
        <dbReference type="ARBA" id="ARBA00023136"/>
    </source>
</evidence>
<dbReference type="Gene3D" id="1.20.1540.10">
    <property type="entry name" value="Rhomboid-like"/>
    <property type="match status" value="1"/>
</dbReference>
<keyword evidence="9" id="KW-1185">Reference proteome</keyword>
<evidence type="ECO:0000256" key="4">
    <source>
        <dbReference type="ARBA" id="ARBA00022989"/>
    </source>
</evidence>
<name>A0ABR2N0F9_9ASPA</name>
<evidence type="ECO:0000313" key="8">
    <source>
        <dbReference type="EMBL" id="KAK8969304.1"/>
    </source>
</evidence>
<evidence type="ECO:0000259" key="7">
    <source>
        <dbReference type="Pfam" id="PF01694"/>
    </source>
</evidence>
<dbReference type="Pfam" id="PF01694">
    <property type="entry name" value="Rhomboid"/>
    <property type="match status" value="1"/>
</dbReference>
<evidence type="ECO:0000256" key="2">
    <source>
        <dbReference type="ARBA" id="ARBA00009045"/>
    </source>
</evidence>
<reference evidence="8 9" key="1">
    <citation type="journal article" date="2022" name="Nat. Plants">
        <title>Genomes of leafy and leafless Platanthera orchids illuminate the evolution of mycoheterotrophy.</title>
        <authorList>
            <person name="Li M.H."/>
            <person name="Liu K.W."/>
            <person name="Li Z."/>
            <person name="Lu H.C."/>
            <person name="Ye Q.L."/>
            <person name="Zhang D."/>
            <person name="Wang J.Y."/>
            <person name="Li Y.F."/>
            <person name="Zhong Z.M."/>
            <person name="Liu X."/>
            <person name="Yu X."/>
            <person name="Liu D.K."/>
            <person name="Tu X.D."/>
            <person name="Liu B."/>
            <person name="Hao Y."/>
            <person name="Liao X.Y."/>
            <person name="Jiang Y.T."/>
            <person name="Sun W.H."/>
            <person name="Chen J."/>
            <person name="Chen Y.Q."/>
            <person name="Ai Y."/>
            <person name="Zhai J.W."/>
            <person name="Wu S.S."/>
            <person name="Zhou Z."/>
            <person name="Hsiao Y.Y."/>
            <person name="Wu W.L."/>
            <person name="Chen Y.Y."/>
            <person name="Lin Y.F."/>
            <person name="Hsu J.L."/>
            <person name="Li C.Y."/>
            <person name="Wang Z.W."/>
            <person name="Zhao X."/>
            <person name="Zhong W.Y."/>
            <person name="Ma X.K."/>
            <person name="Ma L."/>
            <person name="Huang J."/>
            <person name="Chen G.Z."/>
            <person name="Huang M.Z."/>
            <person name="Huang L."/>
            <person name="Peng D.H."/>
            <person name="Luo Y.B."/>
            <person name="Zou S.Q."/>
            <person name="Chen S.P."/>
            <person name="Lan S."/>
            <person name="Tsai W.C."/>
            <person name="Van de Peer Y."/>
            <person name="Liu Z.J."/>
        </authorList>
    </citation>
    <scope>NUCLEOTIDE SEQUENCE [LARGE SCALE GENOMIC DNA]</scope>
    <source>
        <strain evidence="8">Lor288</strain>
    </source>
</reference>
<keyword evidence="4 6" id="KW-1133">Transmembrane helix</keyword>
<dbReference type="InterPro" id="IPR035952">
    <property type="entry name" value="Rhomboid-like_sf"/>
</dbReference>
<evidence type="ECO:0000313" key="9">
    <source>
        <dbReference type="Proteomes" id="UP001412067"/>
    </source>
</evidence>
<feature type="domain" description="Peptidase S54 rhomboid" evidence="7">
    <location>
        <begin position="168"/>
        <end position="197"/>
    </location>
</feature>
<evidence type="ECO:0000256" key="6">
    <source>
        <dbReference type="SAM" id="Phobius"/>
    </source>
</evidence>
<evidence type="ECO:0000256" key="3">
    <source>
        <dbReference type="ARBA" id="ARBA00022692"/>
    </source>
</evidence>
<feature type="transmembrane region" description="Helical" evidence="6">
    <location>
        <begin position="171"/>
        <end position="197"/>
    </location>
</feature>
<keyword evidence="5 6" id="KW-0472">Membrane</keyword>
<dbReference type="SUPFAM" id="SSF144091">
    <property type="entry name" value="Rhomboid-like"/>
    <property type="match status" value="1"/>
</dbReference>
<organism evidence="8 9">
    <name type="scientific">Platanthera guangdongensis</name>
    <dbReference type="NCBI Taxonomy" id="2320717"/>
    <lineage>
        <taxon>Eukaryota</taxon>
        <taxon>Viridiplantae</taxon>
        <taxon>Streptophyta</taxon>
        <taxon>Embryophyta</taxon>
        <taxon>Tracheophyta</taxon>
        <taxon>Spermatophyta</taxon>
        <taxon>Magnoliopsida</taxon>
        <taxon>Liliopsida</taxon>
        <taxon>Asparagales</taxon>
        <taxon>Orchidaceae</taxon>
        <taxon>Orchidoideae</taxon>
        <taxon>Orchideae</taxon>
        <taxon>Orchidinae</taxon>
        <taxon>Platanthera</taxon>
    </lineage>
</organism>
<protein>
    <recommendedName>
        <fullName evidence="7">Peptidase S54 rhomboid domain-containing protein</fullName>
    </recommendedName>
</protein>
<gene>
    <name evidence="8" type="ORF">KSP40_PGU005324</name>
</gene>
<comment type="caution">
    <text evidence="8">The sequence shown here is derived from an EMBL/GenBank/DDBJ whole genome shotgun (WGS) entry which is preliminary data.</text>
</comment>
<proteinExistence type="inferred from homology"/>
<dbReference type="PANTHER" id="PTHR43731">
    <property type="entry name" value="RHOMBOID PROTEASE"/>
    <property type="match status" value="1"/>
</dbReference>